<feature type="region of interest" description="Disordered" evidence="1">
    <location>
        <begin position="3104"/>
        <end position="3170"/>
    </location>
</feature>
<feature type="region of interest" description="Disordered" evidence="1">
    <location>
        <begin position="3721"/>
        <end position="3786"/>
    </location>
</feature>
<feature type="region of interest" description="Disordered" evidence="1">
    <location>
        <begin position="3915"/>
        <end position="3959"/>
    </location>
</feature>
<feature type="compositionally biased region" description="Polar residues" evidence="1">
    <location>
        <begin position="3110"/>
        <end position="3119"/>
    </location>
</feature>
<feature type="compositionally biased region" description="Polar residues" evidence="1">
    <location>
        <begin position="409"/>
        <end position="423"/>
    </location>
</feature>
<feature type="compositionally biased region" description="Low complexity" evidence="1">
    <location>
        <begin position="1236"/>
        <end position="1314"/>
    </location>
</feature>
<dbReference type="Pfam" id="PF00024">
    <property type="entry name" value="PAN_1"/>
    <property type="match status" value="1"/>
</dbReference>
<feature type="compositionally biased region" description="Polar residues" evidence="1">
    <location>
        <begin position="4390"/>
        <end position="4419"/>
    </location>
</feature>
<feature type="compositionally biased region" description="Low complexity" evidence="1">
    <location>
        <begin position="4358"/>
        <end position="4380"/>
    </location>
</feature>
<dbReference type="Pfam" id="PF08811">
    <property type="entry name" value="DUF1800"/>
    <property type="match status" value="2"/>
</dbReference>
<keyword evidence="4" id="KW-1185">Reference proteome</keyword>
<feature type="compositionally biased region" description="Low complexity" evidence="1">
    <location>
        <begin position="4427"/>
        <end position="4498"/>
    </location>
</feature>
<feature type="compositionally biased region" description="Low complexity" evidence="1">
    <location>
        <begin position="3142"/>
        <end position="3170"/>
    </location>
</feature>
<evidence type="ECO:0000256" key="1">
    <source>
        <dbReference type="SAM" id="MobiDB-lite"/>
    </source>
</evidence>
<evidence type="ECO:0000313" key="3">
    <source>
        <dbReference type="EMBL" id="EJK49883.1"/>
    </source>
</evidence>
<gene>
    <name evidence="3" type="ORF">THAOC_31198</name>
</gene>
<sequence>MKKLPAAALSTVALSAGQAMGLLFDPTAPVFGCVDSNGAVLYEHNAPRVLDGVSTERDDYTLLLRPMIKTTDAAGITEMCVLHRWTTSAEEKEAGKGYYYPLGRSVPVVPAETFVEHTSAESFLMDLNVTAADYSGQQLGDWTRSSGKGSREVEYRCGEAGNAGSYFNIGEYLCEVVLPTSSRPNKANPLLTDYLDAPYFLTYYRREITVWNEISRFLQKNTFGPTKDEIDTLKTRYSTLRGPNYAPPEYTWEELKPILPREVLTELDEACSSGKAISSDLCERLDEMILDAEIALEEEAATLADSVATSRRRLEGLSNSTTRSHAEAMAALQLEWVTKQMDPTTFEKAEFTSLRKYWRRRLNARKTETYRIGESGPHACEKYSRWRKFAFTKADVQVLNDDGRRALQAQNDVSEPPSSSLTVTTGPSLLPTRTSSPTTSAVPSSSPTVTTVPSLMPTKSSSPTTSAVPSVRPSLSISPTVTAEPSSLEESNVLRYGDMEARAQPNEKDPEGDRLITTIGAASLSGRESLLKTFWLPETTSLTPFPFPFPTTTTSSDPATTSTATTSSDPATTTSTATTSSDPATTTSTATTSSDPATTTSTATTSSDPATTTSTATTSSDPATTSRIGPSCGSRRIREPLVPGETFVISLWVKINDPGQIFTMYTAHFHAGKGRRRWKFPTDDSHFISRTMIPDANVWTKVTAIHKVGPDWTFRGDILVPRGCNHYHIRMRVANSNADLWIDDVRIRKLSPANAEALVPEAEVAQGFISNPVFRLDHSYWKYNATRSGYVAFDKELGQNSLVLGRNGVLRQNVLDTAVPGQNYRIRFKTKVTGTPEVDLRVNLRFKFKARKRTDSPCGRRSCNFYRRLISKPIANTKWAECVTDEFDMFRREAEVNLGGNKNYTSWLSIGRIEFILFSVYTLNMTEGAELHLADFGLVGEDYTISPTTSVSPSMAPSTLHDDNVGYIVRYAGEIRTIVRRPFQIDKTGEVLPMDGTRKYRLCGSVNEMQGSEMRFLVEAKVDLDHRFIDHEGINLLNLTDQDKTPMMVINEEQTNGADWLLLKDADSAVCNSFPTPYDNDYRGADDINPNDVPSRFEPDKPVFGLLPDGSYVLHDTRMILHENTLKDPLIDGGGSTVLRTTIRERNGMITARHEIGPGLYSDTFYVYSDRNIALCANEQPNFVNFDHCKVSYEENVCVKEYSDSSNTMTDVRMVITFDTETLSKLHNATLGEAGRASPSSAPSSTPSSGSPSISSLPSLSRGPSSQPTGSPSPSSAPSSTPSSGSPSISSLPSLSQGPSSQPTGSPSPSSVPSGAPLPGRYIYAVNNLAWDSSVNLNTTILPCSPNQQPVSRWKIRLDLDGGLCTNNLQSKTVSVLKRALETSNDNNVHLRDIYLWNDLPEDGCHEDDYMARGMKIMTTDGCFENVHPDYLSIYDFTQFIRGQLMDPDRSDERDLWLSFANTGVLDYLKLIPGKRTSFFEQLRDKTGPIRAIDRYSYASTSRVNQGARFGDKIVLDQFADQIGLNTDSNILKELADNLASVQLSNSVAHNRGGGTLVCGSPNEVAPDPFLDDYFDVIHRDLACIGCHNSYGDYAKQKATVWTMNVIEGEDQMCQRMAWSLYELLNVGAASNPDNTETNLYTYDIFIRHCFGNYFDILKELTYNPKMAEQFNFAGNVATRMSWDTSGQIVFPDENYAREIMQLYTAGLHKLNPDGTEVRDRFGQVIQTYSNLDILSNARLFTGFTFTARRGNIEELFRSEKSRQDPMRIEADLHDFFPKSTLDGGWLGDRYPLCIDLHQRHFLSIGAKYLFRAGSSLPRLHHNPRHWDADESIKRFVLSKNSELYARLCNPSGNGGCNFANTVTLDTNLPCTEKECRVDTVEIVQVAPGAFYEYVRRPCVDLSFYPNPSKVVTGYLPWVRKTGRRYSHSMCADPRLPVAGRSCCNKGPLLRSEFNFELEYHNEKVLLGTAMDVCHAVQVDTNISATVCDPVAVAADNPLVNTRPVYNHPYPSHNTYYWTESSCTQLIEVRKDGFIAMIHRPALNPYHPDEQDVVPFVDEDRTINYFSVPWKKDELTFKQIYPSPENNCGDNVCETTAHDTCLCSTTINETHVFDTVPTREDVLLTLKIGAYEPVQFSYVLSEESTGDVQVWLSSPDSQVGSIDTIFSVTDEYGSIAYFKNMKSQITIGGNDEYTLRNMPTFINLNRIELRDIEYEVDALLTSLIRYPSTAPFVAKKLIRYHGISNPSPGFVHRVSDAFKTGRFTTGGQEFGNGALGSLKAVAAAIALDPESTVPVIDEDPMNGNIREPLLRLIHVMRSLSFKRRPSVRFSHGFFSDMSFKIGQMVFDPPDQFSFFSSDYSPPGPFMSTETVSPEAELLSMNAIVGLTNGLWSFVNYGLVSSDGGFSAHMDGTTYRPTVGDYSTSAGYLSYNYHANSMTHVSRKVDELSTLLTAGRLSRENKQVLVNAHASPEFNTASVVRKTGGARLATPPKEPTRRPYKAIVYINLAGGIDSFNILTPHKNKNKCGLYTEYFEARGGEPNVNTLDRANRKGIGLEDRQMLPIDGSSQKIDSCETFGVNNLLPAYRDIYNEGKGLFIANMGHLHKPVTKGDWLTETRTDLFSHHTMKHESFVVDAFREGEGPGVLGRMLDILSQKQGASVAATSLGGRAALLDGNPAHGRLPDIMGPKGVTRIYDRDFLAPKQEKWVGIRGVPTVVEVIQDDLRPFLGEIHSQTGDHSGSFSNWYSQSFIDVWNKTDQLSLARESNVTVDFTKADNKEVIGGKPFFCSIVDSIVTSIIRFAGIVNQLHTVAKLIDIRKERGLGINRDVFYCEMGGFDAHFKLSTVMQLKLPSLSNAISLFWEETQGLSEQVVVILGSEFGRTISPNSNGGSDHGWGGNYFMFGGDVKGGKILGEYPKSFKESDPTNIGRGRLLPTTPWDALWYGVAQNLFTDYDLFTSGINYLNGCGGTQKKFKVDFEVPDIRLLSGEEQKSVCRLAIRSATKVINKKDVLKVDKEKIRCFISGQEASYAEIDEGNAMGRRLETETIYQVAAEVSLNFDYRVPPGMLMANEMEAVSKTTAVMAAGHDTAAPIEFVVAGAEVQSEAPSGAPSISPSTSKLPSMEPSVSSEPSLDPSQFPSEVPTLTTQPSISPSSSILPSEHPSIEPSLTLQPSVAPSVSAVPSVSLMPTSGPTFRKEFGSAVLQNADVGSVTTPGTSSNIGVGLYSVSGGGGDIWSTSDGFHFLYVESSGDATFTAMVEDFRGNPLDPWAKAGIMFREDLTPKAAHYSMLTTGSNGIANNYRSARGKETVHVQTSLFVPDPRVWFRIVKSADVFSTYYKPADSTYWYQFGARLSLPRIDHDGAYYVGVVVSSHGSSNVATATVGSIQLTRNCPSTTDLFECDQASNCDAGQVSGACYFKGERPEWESKEATSSILDSGSTIESVGCVRGGDFDANYLIDETTRPFECEQTDAWSSVIVHPTHGRKAMAKALRIYANSDCAECDPVVFKLEGRKQPMTLPMAIPQFSEAGIEGYIRHDTGGCANRDELGLTTGGSAQDCADSCTADPSCVSFEYEKEGTECRLSASCNGFSLTVNNPDDPYRWYLKDVMIQNSRLHTLVTTHIGDVADFDGKLMILGSPMDNAAYIFEQDTKNKSWAEVAQLVPSDNSTDSFGCSVAISGNTAVVGTCAPDEFFGLISDGKAYVFIRSADKTKWNFETKLEHKAGSAAPVSSATPTSATQSNNHEPSSSGRRLSSTPPPSTPPTSTPTKSPTLSPTISPTTEPTKPTVCVLIRTGGGRNDKGDVNVKVLHGNAETTLSTTYFGANTYVANGTASYCYDDFESIRVRGPSSDGWGGIIRFSLDGGGTFLFGTCTEGCSSNLLGTALDSLFVDGDATENGCGSGNWCTIKEPYFIPPTANPTTSPTLSPTTEPTKIPSLKPSSQPSELPSLQPSSAPSTELSTGMECRNSLAIHSSFNGVPACPQIGVGCTTEGTGLLNGRANMSGFGPSSNTLDSCVDGSYGSYMIEESNDSLTITSDSYHLIAGNEAYVVAKVWADGQSDSADFYYTTNLTEANWTYIGTVVPSAGGFQKLRSPNFTLPSAENQAVRVNFRYGGLPSPCSGNAYDDTDDLMYSVLQKDSVLGTSALVGNFFAVRPLDGNLDLIMSGITFPSSGDAGPGFVKIFHKPGSHSGFERNPSAWTMLYNSSSITPQNGVSTINLPMVLPLEAGALHSFFVLSSLGYEEVNSTYPEGAKYKETDKLEYYLGKSTHSEFVGCLFTPRAWTGQLSVAWDTSTAPSTQPSYMPSEFPSEVPSVNPSVSFWPTSVPSESPTDSTHPSMSAVPSSQPSMKPSVSIWPTNQPSSAPSEYPSSAPSSSPSEQPSAIPTFPPSSQPSGIPSTVPSKHPSDSPSEEPSAQPSTIPSVLPNARPSESPSVQPSSSPSGSSLPSSQPSWSPSAIPSVLPSAIPSVVPSSRPSSAPSEYPSVSIWPTLMPSLSPSTSIQPSISDRPSSQPSDHPSVSIWPTAQPSSAPSEHPSSIPSGHPSSAPSVHPSSSSAPSSSPSKQPSALPSSAPSVHPSSAPTLSPSAQPSALPSSSPSSNPSSTP</sequence>
<dbReference type="Pfam" id="PF07394">
    <property type="entry name" value="DUF1501"/>
    <property type="match status" value="1"/>
</dbReference>
<dbReference type="InterPro" id="IPR014917">
    <property type="entry name" value="DUF1800"/>
</dbReference>
<feature type="domain" description="Apple" evidence="2">
    <location>
        <begin position="3541"/>
        <end position="3607"/>
    </location>
</feature>
<dbReference type="Gene3D" id="2.60.120.260">
    <property type="entry name" value="Galactose-binding domain-like"/>
    <property type="match status" value="1"/>
</dbReference>
<dbReference type="InterPro" id="IPR010869">
    <property type="entry name" value="DUF1501"/>
</dbReference>
<dbReference type="eggNOG" id="ENOG502RUJQ">
    <property type="taxonomic scope" value="Eukaryota"/>
</dbReference>
<comment type="caution">
    <text evidence="3">The sequence shown here is derived from an EMBL/GenBank/DDBJ whole genome shotgun (WGS) entry which is preliminary data.</text>
</comment>
<name>K0R8M5_THAOC</name>
<dbReference type="Proteomes" id="UP000266841">
    <property type="component" value="Unassembled WGS sequence"/>
</dbReference>
<dbReference type="OrthoDB" id="51079at2759"/>
<feature type="region of interest" description="Disordered" evidence="1">
    <location>
        <begin position="4321"/>
        <end position="4603"/>
    </location>
</feature>
<dbReference type="Pfam" id="PF14312">
    <property type="entry name" value="FG-GAP_2"/>
    <property type="match status" value="1"/>
</dbReference>
<feature type="compositionally biased region" description="Polar residues" evidence="1">
    <location>
        <begin position="4499"/>
        <end position="4528"/>
    </location>
</feature>
<feature type="compositionally biased region" description="Low complexity" evidence="1">
    <location>
        <begin position="3724"/>
        <end position="3754"/>
    </location>
</feature>
<feature type="compositionally biased region" description="Low complexity" evidence="1">
    <location>
        <begin position="4529"/>
        <end position="4603"/>
    </location>
</feature>
<feature type="compositionally biased region" description="Low complexity" evidence="1">
    <location>
        <begin position="3917"/>
        <end position="3955"/>
    </location>
</feature>
<evidence type="ECO:0000313" key="4">
    <source>
        <dbReference type="Proteomes" id="UP000266841"/>
    </source>
</evidence>
<feature type="compositionally biased region" description="Pro residues" evidence="1">
    <location>
        <begin position="3755"/>
        <end position="3764"/>
    </location>
</feature>
<feature type="region of interest" description="Disordered" evidence="1">
    <location>
        <begin position="541"/>
        <end position="638"/>
    </location>
</feature>
<feature type="compositionally biased region" description="Low complexity" evidence="1">
    <location>
        <begin position="3765"/>
        <end position="3786"/>
    </location>
</feature>
<feature type="compositionally biased region" description="Low complexity" evidence="1">
    <location>
        <begin position="541"/>
        <end position="626"/>
    </location>
</feature>
<dbReference type="InterPro" id="IPR003609">
    <property type="entry name" value="Pan_app"/>
</dbReference>
<dbReference type="PANTHER" id="PTHR43737:SF1">
    <property type="entry name" value="DUF1501 DOMAIN-CONTAINING PROTEIN"/>
    <property type="match status" value="1"/>
</dbReference>
<dbReference type="EMBL" id="AGNL01044369">
    <property type="protein sequence ID" value="EJK49883.1"/>
    <property type="molecule type" value="Genomic_DNA"/>
</dbReference>
<proteinExistence type="predicted"/>
<dbReference type="PANTHER" id="PTHR43737">
    <property type="entry name" value="BLL7424 PROTEIN"/>
    <property type="match status" value="1"/>
</dbReference>
<reference evidence="3 4" key="1">
    <citation type="journal article" date="2012" name="Genome Biol.">
        <title>Genome and low-iron response of an oceanic diatom adapted to chronic iron limitation.</title>
        <authorList>
            <person name="Lommer M."/>
            <person name="Specht M."/>
            <person name="Roy A.S."/>
            <person name="Kraemer L."/>
            <person name="Andreson R."/>
            <person name="Gutowska M.A."/>
            <person name="Wolf J."/>
            <person name="Bergner S.V."/>
            <person name="Schilhabel M.B."/>
            <person name="Klostermeier U.C."/>
            <person name="Beiko R.G."/>
            <person name="Rosenstiel P."/>
            <person name="Hippler M."/>
            <person name="Laroche J."/>
        </authorList>
    </citation>
    <scope>NUCLEOTIDE SEQUENCE [LARGE SCALE GENOMIC DNA]</scope>
    <source>
        <strain evidence="3 4">CCMP1005</strain>
    </source>
</reference>
<feature type="compositionally biased region" description="Polar residues" evidence="1">
    <location>
        <begin position="475"/>
        <end position="490"/>
    </location>
</feature>
<dbReference type="InterPro" id="IPR013517">
    <property type="entry name" value="FG-GAP"/>
</dbReference>
<feature type="region of interest" description="Disordered" evidence="1">
    <location>
        <begin position="409"/>
        <end position="492"/>
    </location>
</feature>
<feature type="compositionally biased region" description="Low complexity" evidence="1">
    <location>
        <begin position="3120"/>
        <end position="3131"/>
    </location>
</feature>
<evidence type="ECO:0000259" key="2">
    <source>
        <dbReference type="PROSITE" id="PS50948"/>
    </source>
</evidence>
<dbReference type="PROSITE" id="PS50948">
    <property type="entry name" value="PAN"/>
    <property type="match status" value="1"/>
</dbReference>
<feature type="compositionally biased region" description="Polar residues" evidence="1">
    <location>
        <begin position="4321"/>
        <end position="4357"/>
    </location>
</feature>
<feature type="compositionally biased region" description="Low complexity" evidence="1">
    <location>
        <begin position="424"/>
        <end position="474"/>
    </location>
</feature>
<organism evidence="3 4">
    <name type="scientific">Thalassiosira oceanica</name>
    <name type="common">Marine diatom</name>
    <dbReference type="NCBI Taxonomy" id="159749"/>
    <lineage>
        <taxon>Eukaryota</taxon>
        <taxon>Sar</taxon>
        <taxon>Stramenopiles</taxon>
        <taxon>Ochrophyta</taxon>
        <taxon>Bacillariophyta</taxon>
        <taxon>Coscinodiscophyceae</taxon>
        <taxon>Thalassiosirophycidae</taxon>
        <taxon>Thalassiosirales</taxon>
        <taxon>Thalassiosiraceae</taxon>
        <taxon>Thalassiosira</taxon>
    </lineage>
</organism>
<feature type="region of interest" description="Disordered" evidence="1">
    <location>
        <begin position="1232"/>
        <end position="1314"/>
    </location>
</feature>
<protein>
    <recommendedName>
        <fullName evidence="2">Apple domain-containing protein</fullName>
    </recommendedName>
</protein>
<accession>K0R8M5</accession>